<accession>A0A0W0VC59</accession>
<organism evidence="2 3">
    <name type="scientific">Legionella jordanis</name>
    <dbReference type="NCBI Taxonomy" id="456"/>
    <lineage>
        <taxon>Bacteria</taxon>
        <taxon>Pseudomonadati</taxon>
        <taxon>Pseudomonadota</taxon>
        <taxon>Gammaproteobacteria</taxon>
        <taxon>Legionellales</taxon>
        <taxon>Legionellaceae</taxon>
        <taxon>Legionella</taxon>
    </lineage>
</organism>
<evidence type="ECO:0000313" key="3">
    <source>
        <dbReference type="Proteomes" id="UP000055035"/>
    </source>
</evidence>
<feature type="signal peptide" evidence="1">
    <location>
        <begin position="1"/>
        <end position="25"/>
    </location>
</feature>
<name>A0A0W0VC59_9GAMM</name>
<dbReference type="Proteomes" id="UP000055035">
    <property type="component" value="Unassembled WGS sequence"/>
</dbReference>
<feature type="chain" id="PRO_5006914667" evidence="1">
    <location>
        <begin position="26"/>
        <end position="579"/>
    </location>
</feature>
<dbReference type="RefSeq" id="WP_058471404.1">
    <property type="nucleotide sequence ID" value="NZ_CAAAIC010000015.1"/>
</dbReference>
<dbReference type="OrthoDB" id="5654229at2"/>
<dbReference type="AlphaFoldDB" id="A0A0W0VC59"/>
<keyword evidence="1" id="KW-0732">Signal</keyword>
<sequence length="579" mass="59243">MKTGRLLGKFLMLVLACCSIMPLQAGSTPKFSILPINRPPAQLPINAIAIANYVVINNTSITRRLTMEPILGVTAVPGTGNCSIPFVLTPGASCILSLRLIANQMGAGVHGGPIICKTKSPTDNTPDPFLCSQPEQANELNVTVVPAAQAILTASPSFLKFTITSGGTVTITNSASTLISAENIRAIIPPNSPLILVANNCPAILAPGASCNMAFTSAVPTEAQVIFQGSNTTSTFVTILVSESLISVSPTSIAFSVNGTGSVTVTNVSDIVARNVTAVVPAGSSISVVGNTCGAALAPGASCSITFTGSAVETRSVLIGGSNTNRETITVRVAAMPIISIAQPRAVITVGGPAVGITVTNSASSTVNALNIHATLPGDLTDVVQDSGNCASVAPGASCTLFFSSPTPYVTHSNIPVSGSNTANSVPIALAFQYGGGLVYAISGGNAFVITNVDVASNVEWGNYGQIVGANSQTDGAFNTSQMIAAGNTGAGDVCFTYAGSGFTDWYLPAVDQWFTTIAELVSLGFGYPWQVSYWTSTEGGDFPLTNAYYTAVFDGSVESIPKTATTNIRCGRTQAITI</sequence>
<dbReference type="STRING" id="456.Ljor_1978"/>
<reference evidence="2 3" key="1">
    <citation type="submission" date="2015-11" db="EMBL/GenBank/DDBJ databases">
        <title>Genomic analysis of 38 Legionella species identifies large and diverse effector repertoires.</title>
        <authorList>
            <person name="Burstein D."/>
            <person name="Amaro F."/>
            <person name="Zusman T."/>
            <person name="Lifshitz Z."/>
            <person name="Cohen O."/>
            <person name="Gilbert J.A."/>
            <person name="Pupko T."/>
            <person name="Shuman H.A."/>
            <person name="Segal G."/>
        </authorList>
    </citation>
    <scope>NUCLEOTIDE SEQUENCE [LARGE SCALE GENOMIC DNA]</scope>
    <source>
        <strain evidence="2 3">BL-540</strain>
    </source>
</reference>
<protein>
    <submittedName>
        <fullName evidence="2">Protein with a bacterial immunoglobulin-like domain protein</fullName>
    </submittedName>
</protein>
<gene>
    <name evidence="2" type="ORF">Ljor_1978</name>
</gene>
<keyword evidence="3" id="KW-1185">Reference proteome</keyword>
<proteinExistence type="predicted"/>
<dbReference type="EMBL" id="LNYJ01000011">
    <property type="protein sequence ID" value="KTD17672.1"/>
    <property type="molecule type" value="Genomic_DNA"/>
</dbReference>
<evidence type="ECO:0000256" key="1">
    <source>
        <dbReference type="SAM" id="SignalP"/>
    </source>
</evidence>
<evidence type="ECO:0000313" key="2">
    <source>
        <dbReference type="EMBL" id="KTD17672.1"/>
    </source>
</evidence>
<dbReference type="PATRIC" id="fig|456.5.peg.2104"/>
<comment type="caution">
    <text evidence="2">The sequence shown here is derived from an EMBL/GenBank/DDBJ whole genome shotgun (WGS) entry which is preliminary data.</text>
</comment>